<feature type="region of interest" description="Disordered" evidence="1">
    <location>
        <begin position="663"/>
        <end position="831"/>
    </location>
</feature>
<feature type="compositionally biased region" description="Low complexity" evidence="1">
    <location>
        <begin position="708"/>
        <end position="725"/>
    </location>
</feature>
<keyword evidence="3" id="KW-1185">Reference proteome</keyword>
<gene>
    <name evidence="2" type="ORF">FB45DRAFT_873680</name>
</gene>
<feature type="compositionally biased region" description="Basic and acidic residues" evidence="1">
    <location>
        <begin position="158"/>
        <end position="175"/>
    </location>
</feature>
<feature type="region of interest" description="Disordered" evidence="1">
    <location>
        <begin position="1"/>
        <end position="105"/>
    </location>
</feature>
<feature type="compositionally biased region" description="Basic residues" evidence="1">
    <location>
        <begin position="251"/>
        <end position="263"/>
    </location>
</feature>
<organism evidence="2 3">
    <name type="scientific">Roridomyces roridus</name>
    <dbReference type="NCBI Taxonomy" id="1738132"/>
    <lineage>
        <taxon>Eukaryota</taxon>
        <taxon>Fungi</taxon>
        <taxon>Dikarya</taxon>
        <taxon>Basidiomycota</taxon>
        <taxon>Agaricomycotina</taxon>
        <taxon>Agaricomycetes</taxon>
        <taxon>Agaricomycetidae</taxon>
        <taxon>Agaricales</taxon>
        <taxon>Marasmiineae</taxon>
        <taxon>Mycenaceae</taxon>
        <taxon>Roridomyces</taxon>
    </lineage>
</organism>
<name>A0AAD7FE28_9AGAR</name>
<comment type="caution">
    <text evidence="2">The sequence shown here is derived from an EMBL/GenBank/DDBJ whole genome shotgun (WGS) entry which is preliminary data.</text>
</comment>
<dbReference type="EMBL" id="JARKIF010000025">
    <property type="protein sequence ID" value="KAJ7614812.1"/>
    <property type="molecule type" value="Genomic_DNA"/>
</dbReference>
<reference evidence="2" key="1">
    <citation type="submission" date="2023-03" db="EMBL/GenBank/DDBJ databases">
        <title>Massive genome expansion in bonnet fungi (Mycena s.s.) driven by repeated elements and novel gene families across ecological guilds.</title>
        <authorList>
            <consortium name="Lawrence Berkeley National Laboratory"/>
            <person name="Harder C.B."/>
            <person name="Miyauchi S."/>
            <person name="Viragh M."/>
            <person name="Kuo A."/>
            <person name="Thoen E."/>
            <person name="Andreopoulos B."/>
            <person name="Lu D."/>
            <person name="Skrede I."/>
            <person name="Drula E."/>
            <person name="Henrissat B."/>
            <person name="Morin E."/>
            <person name="Kohler A."/>
            <person name="Barry K."/>
            <person name="LaButti K."/>
            <person name="Morin E."/>
            <person name="Salamov A."/>
            <person name="Lipzen A."/>
            <person name="Mereny Z."/>
            <person name="Hegedus B."/>
            <person name="Baldrian P."/>
            <person name="Stursova M."/>
            <person name="Weitz H."/>
            <person name="Taylor A."/>
            <person name="Grigoriev I.V."/>
            <person name="Nagy L.G."/>
            <person name="Martin F."/>
            <person name="Kauserud H."/>
        </authorList>
    </citation>
    <scope>NUCLEOTIDE SEQUENCE</scope>
    <source>
        <strain evidence="2">9284</strain>
    </source>
</reference>
<accession>A0AAD7FE28</accession>
<feature type="compositionally biased region" description="Acidic residues" evidence="1">
    <location>
        <begin position="978"/>
        <end position="988"/>
    </location>
</feature>
<feature type="compositionally biased region" description="Basic residues" evidence="1">
    <location>
        <begin position="668"/>
        <end position="681"/>
    </location>
</feature>
<proteinExistence type="predicted"/>
<dbReference type="Proteomes" id="UP001221142">
    <property type="component" value="Unassembled WGS sequence"/>
</dbReference>
<evidence type="ECO:0000256" key="1">
    <source>
        <dbReference type="SAM" id="MobiDB-lite"/>
    </source>
</evidence>
<evidence type="ECO:0000313" key="3">
    <source>
        <dbReference type="Proteomes" id="UP001221142"/>
    </source>
</evidence>
<evidence type="ECO:0000313" key="2">
    <source>
        <dbReference type="EMBL" id="KAJ7614812.1"/>
    </source>
</evidence>
<feature type="compositionally biased region" description="Low complexity" evidence="1">
    <location>
        <begin position="775"/>
        <end position="785"/>
    </location>
</feature>
<dbReference type="AlphaFoldDB" id="A0AAD7FE28"/>
<feature type="region of interest" description="Disordered" evidence="1">
    <location>
        <begin position="127"/>
        <end position="310"/>
    </location>
</feature>
<sequence length="988" mass="111642">MSNGRQLRARPKASGASEPVFVKNSRSKKKDADNDQPSKTTSKRKLKEVFVEIPPSPRKASRPKPRPAPHPDVSTDLLLRHPSFLHRGQPNSPLPRISTPTPEEVQTLDQEVGDLTMILGHDRCEQDLDDLLGPDDDDMDDHLFDLERAPIQLDLDEEHPPSEGEEHPPNEEERPRRKCRKTQQQVIAEGNDSDPSGSDYEESEKTKAILVGRRVPNPEDEEADNLRDQDNDEQQQQQQEEEEEEGDVVSRKKRTKSKGKGKAQPKDKQNARPGKAGANGKGNEKEKEKFASPSPSDGEQDDEQDARPGPLNAACKAELEDLQSAFDEGIKAVAKKYGKSVHTLHKHLHLSTTSFRKPSGWNVFQPWYTAADGGANSAEGVPSDEWSRKVGEAWKAAKLEAKLGAKPSLEECFKAMPWLEEWNKTHKAAIIDFRVDQGAFPADINKVVDTITKMAVEVLQSRADLNWEKQMTLTSAKVTVIQDKLDKQGTIAEDEDLDQTKPEDKYPSMMVGLTGDKLRDKFRKYVQTRLVSYLRAIMKARGCDETEISKAQMRWTLTGWADLAYKYQLRLENYPDEVVAQFHKGDKAFSAPVLATVIGRMEKAQGCPAHKKDKSINVDLALRIVPWTQEEEEMLPEQQAEITVLKTVGGHVALKVANSAAYVSGGEKKKKTKSKKAKGKRSAAAGESDDESDQGEPKSKKPAKRKPTTTTTRGYYYPQQQYPDPRYNHYPGWHRPPPPPFGMDAYGGGGDYRDQQRPPFDPYGPQENWGEQYRRQQQARGYGEQRPQKNVKMTRFADAGEEEEPPKKKKRLDSAPAAKKTQPTHLPPCQERERLTELAHQYMAEADEYKTANGQRCRDGTPPPRKAREEHQYARLVTDDQYTGPVEGWVSHQDPDDTSQIHDHVEIWVQGKWWELTSIVRNASFVPLPEEAERWEHNVRELGLQLPSDYKPRALDPDEQPELPPKMGKMGRVGNQPGEEEEEDEDED</sequence>
<feature type="compositionally biased region" description="Acidic residues" evidence="1">
    <location>
        <begin position="127"/>
        <end position="140"/>
    </location>
</feature>
<feature type="region of interest" description="Disordered" evidence="1">
    <location>
        <begin position="847"/>
        <end position="898"/>
    </location>
</feature>
<feature type="region of interest" description="Disordered" evidence="1">
    <location>
        <begin position="945"/>
        <end position="988"/>
    </location>
</feature>
<protein>
    <submittedName>
        <fullName evidence="2">Uncharacterized protein</fullName>
    </submittedName>
</protein>